<dbReference type="PANTHER" id="PTHR36091:SF2">
    <property type="entry name" value="AMINOGLYCOSIDE PHOSPHOTRANSFERASE DOMAIN-CONTAINING PROTEIN"/>
    <property type="match status" value="1"/>
</dbReference>
<evidence type="ECO:0000313" key="3">
    <source>
        <dbReference type="EMBL" id="KAF2673621.1"/>
    </source>
</evidence>
<dbReference type="GO" id="GO:0005739">
    <property type="term" value="C:mitochondrion"/>
    <property type="evidence" value="ECO:0007669"/>
    <property type="project" value="TreeGrafter"/>
</dbReference>
<proteinExistence type="predicted"/>
<dbReference type="InterPro" id="IPR051035">
    <property type="entry name" value="Mito_inheritance_9"/>
</dbReference>
<dbReference type="PANTHER" id="PTHR36091">
    <property type="entry name" value="ALTERED INHERITANCE OF MITOCHONDRIA PROTEIN 9, MITOCHONDRIAL"/>
    <property type="match status" value="1"/>
</dbReference>
<keyword evidence="1" id="KW-0175">Coiled coil</keyword>
<dbReference type="AlphaFoldDB" id="A0A6A6UQB7"/>
<protein>
    <recommendedName>
        <fullName evidence="2">Aminoglycoside phosphotransferase domain-containing protein</fullName>
    </recommendedName>
</protein>
<dbReference type="EMBL" id="MU004231">
    <property type="protein sequence ID" value="KAF2673621.1"/>
    <property type="molecule type" value="Genomic_DNA"/>
</dbReference>
<dbReference type="InterPro" id="IPR011009">
    <property type="entry name" value="Kinase-like_dom_sf"/>
</dbReference>
<dbReference type="SUPFAM" id="SSF56112">
    <property type="entry name" value="Protein kinase-like (PK-like)"/>
    <property type="match status" value="1"/>
</dbReference>
<gene>
    <name evidence="3" type="ORF">BT63DRAFT_467179</name>
</gene>
<organism evidence="3 4">
    <name type="scientific">Microthyrium microscopicum</name>
    <dbReference type="NCBI Taxonomy" id="703497"/>
    <lineage>
        <taxon>Eukaryota</taxon>
        <taxon>Fungi</taxon>
        <taxon>Dikarya</taxon>
        <taxon>Ascomycota</taxon>
        <taxon>Pezizomycotina</taxon>
        <taxon>Dothideomycetes</taxon>
        <taxon>Dothideomycetes incertae sedis</taxon>
        <taxon>Microthyriales</taxon>
        <taxon>Microthyriaceae</taxon>
        <taxon>Microthyrium</taxon>
    </lineage>
</organism>
<dbReference type="InterPro" id="IPR002575">
    <property type="entry name" value="Aminoglycoside_PTrfase"/>
</dbReference>
<dbReference type="OrthoDB" id="10003767at2759"/>
<evidence type="ECO:0000313" key="4">
    <source>
        <dbReference type="Proteomes" id="UP000799302"/>
    </source>
</evidence>
<dbReference type="Pfam" id="PF01636">
    <property type="entry name" value="APH"/>
    <property type="match status" value="1"/>
</dbReference>
<feature type="coiled-coil region" evidence="1">
    <location>
        <begin position="493"/>
        <end position="520"/>
    </location>
</feature>
<sequence>MDDRSDFYQYTSGRWLRVPVFYNETLRQKERFLAFNVLGLQDIAAKAIGKSASDVVSFRKLAEGGFNRIFVIGMNDGREVIARLPCSIALPSRLTVASEAATIMFLRSHGVPVPEVLDYSTTTENAAGVEYIIMEKAAGEELGDRWFSLPDLDRAKLVGRLSQIESLLFSIPLPASGSIFYKKDLDSAIPSLQISNTEFYVGPSVEQRWWHDQRGELNVSRGPFRTAEDFLTAGAEKELAWLRKFGEPSFPPREYREFTNYQQSDPAEQIGSLQQFLQIARHLIPTNPEQQYLLKPTLRHPDLNPRNIFVGADLKISSLIDWQHCSAVPLFLQAGVPNTFANFGDEDSVQLKKPVLAQNLSNMSAQDQAQAIELYRRQHLHFYYFGGASKFNNVHYKALRLPSTALKQRLCFNASSPWQGNPIPLKAALILATQNWDTLTAESTETASNCPISFTDEEAARILRINAAQDDVDEKISLLRDGIGSGEDGWVPIENYDRAVAENQRLKEELLKDVSNEERRLSLQHWPFDEHILDC</sequence>
<evidence type="ECO:0000259" key="2">
    <source>
        <dbReference type="Pfam" id="PF01636"/>
    </source>
</evidence>
<evidence type="ECO:0000256" key="1">
    <source>
        <dbReference type="SAM" id="Coils"/>
    </source>
</evidence>
<feature type="domain" description="Aminoglycoside phosphotransferase" evidence="2">
    <location>
        <begin position="59"/>
        <end position="326"/>
    </location>
</feature>
<accession>A0A6A6UQB7</accession>
<keyword evidence="4" id="KW-1185">Reference proteome</keyword>
<reference evidence="3" key="1">
    <citation type="journal article" date="2020" name="Stud. Mycol.">
        <title>101 Dothideomycetes genomes: a test case for predicting lifestyles and emergence of pathogens.</title>
        <authorList>
            <person name="Haridas S."/>
            <person name="Albert R."/>
            <person name="Binder M."/>
            <person name="Bloem J."/>
            <person name="Labutti K."/>
            <person name="Salamov A."/>
            <person name="Andreopoulos B."/>
            <person name="Baker S."/>
            <person name="Barry K."/>
            <person name="Bills G."/>
            <person name="Bluhm B."/>
            <person name="Cannon C."/>
            <person name="Castanera R."/>
            <person name="Culley D."/>
            <person name="Daum C."/>
            <person name="Ezra D."/>
            <person name="Gonzalez J."/>
            <person name="Henrissat B."/>
            <person name="Kuo A."/>
            <person name="Liang C."/>
            <person name="Lipzen A."/>
            <person name="Lutzoni F."/>
            <person name="Magnuson J."/>
            <person name="Mondo S."/>
            <person name="Nolan M."/>
            <person name="Ohm R."/>
            <person name="Pangilinan J."/>
            <person name="Park H.-J."/>
            <person name="Ramirez L."/>
            <person name="Alfaro M."/>
            <person name="Sun H."/>
            <person name="Tritt A."/>
            <person name="Yoshinaga Y."/>
            <person name="Zwiers L.-H."/>
            <person name="Turgeon B."/>
            <person name="Goodwin S."/>
            <person name="Spatafora J."/>
            <person name="Crous P."/>
            <person name="Grigoriev I."/>
        </authorList>
    </citation>
    <scope>NUCLEOTIDE SEQUENCE</scope>
    <source>
        <strain evidence="3">CBS 115976</strain>
    </source>
</reference>
<dbReference type="Gene3D" id="3.30.200.20">
    <property type="entry name" value="Phosphorylase Kinase, domain 1"/>
    <property type="match status" value="1"/>
</dbReference>
<name>A0A6A6UQB7_9PEZI</name>
<dbReference type="Proteomes" id="UP000799302">
    <property type="component" value="Unassembled WGS sequence"/>
</dbReference>